<dbReference type="Proteomes" id="UP000596742">
    <property type="component" value="Unassembled WGS sequence"/>
</dbReference>
<organism evidence="2 3">
    <name type="scientific">Mytilus galloprovincialis</name>
    <name type="common">Mediterranean mussel</name>
    <dbReference type="NCBI Taxonomy" id="29158"/>
    <lineage>
        <taxon>Eukaryota</taxon>
        <taxon>Metazoa</taxon>
        <taxon>Spiralia</taxon>
        <taxon>Lophotrochozoa</taxon>
        <taxon>Mollusca</taxon>
        <taxon>Bivalvia</taxon>
        <taxon>Autobranchia</taxon>
        <taxon>Pteriomorphia</taxon>
        <taxon>Mytilida</taxon>
        <taxon>Mytiloidea</taxon>
        <taxon>Mytilidae</taxon>
        <taxon>Mytilinae</taxon>
        <taxon>Mytilus</taxon>
    </lineage>
</organism>
<gene>
    <name evidence="2" type="ORF">MGAL_10B077475</name>
</gene>
<evidence type="ECO:0000256" key="1">
    <source>
        <dbReference type="SAM" id="Phobius"/>
    </source>
</evidence>
<keyword evidence="1" id="KW-0472">Membrane</keyword>
<keyword evidence="3" id="KW-1185">Reference proteome</keyword>
<evidence type="ECO:0000313" key="3">
    <source>
        <dbReference type="Proteomes" id="UP000596742"/>
    </source>
</evidence>
<proteinExistence type="predicted"/>
<dbReference type="AlphaFoldDB" id="A0A8B6D331"/>
<evidence type="ECO:0000313" key="2">
    <source>
        <dbReference type="EMBL" id="VDI12821.1"/>
    </source>
</evidence>
<comment type="caution">
    <text evidence="2">The sequence shown here is derived from an EMBL/GenBank/DDBJ whole genome shotgun (WGS) entry which is preliminary data.</text>
</comment>
<keyword evidence="1" id="KW-1133">Transmembrane helix</keyword>
<protein>
    <submittedName>
        <fullName evidence="2">Uncharacterized protein</fullName>
    </submittedName>
</protein>
<keyword evidence="1" id="KW-0812">Transmembrane</keyword>
<name>A0A8B6D331_MYTGA</name>
<reference evidence="2" key="1">
    <citation type="submission" date="2018-11" db="EMBL/GenBank/DDBJ databases">
        <authorList>
            <person name="Alioto T."/>
            <person name="Alioto T."/>
        </authorList>
    </citation>
    <scope>NUCLEOTIDE SEQUENCE</scope>
</reference>
<dbReference type="OrthoDB" id="6124869at2759"/>
<feature type="non-terminal residue" evidence="2">
    <location>
        <position position="104"/>
    </location>
</feature>
<accession>A0A8B6D331</accession>
<sequence length="104" mass="11782">FEGESSIENTTTTIASIIGALIAVLLTIIIIVVLFFGYIKFKKKKKKTHPEETTGPRAYFVREFTFERIQNKLRRENESFPDSAGSSVLTIGDKKNIRNLNKTT</sequence>
<dbReference type="EMBL" id="UYJE01002676">
    <property type="protein sequence ID" value="VDI12821.1"/>
    <property type="molecule type" value="Genomic_DNA"/>
</dbReference>
<feature type="transmembrane region" description="Helical" evidence="1">
    <location>
        <begin position="14"/>
        <end position="39"/>
    </location>
</feature>